<dbReference type="EMBL" id="CABFNB010000010">
    <property type="protein sequence ID" value="VTZ59421.1"/>
    <property type="molecule type" value="Genomic_DNA"/>
</dbReference>
<name>A0A508WUW8_9HYPH</name>
<reference evidence="1" key="1">
    <citation type="submission" date="2019-06" db="EMBL/GenBank/DDBJ databases">
        <authorList>
            <person name="Le Quere A."/>
            <person name="Colella S."/>
        </authorList>
    </citation>
    <scope>NUCLEOTIDE SEQUENCE</scope>
    <source>
        <strain evidence="1">EmedicaeMD41</strain>
    </source>
</reference>
<protein>
    <submittedName>
        <fullName evidence="1">Uncharacterized protein</fullName>
    </submittedName>
</protein>
<dbReference type="AlphaFoldDB" id="A0A508WUW8"/>
<proteinExistence type="predicted"/>
<gene>
    <name evidence="1" type="ORF">EMEDMD4_1070039</name>
</gene>
<organism evidence="1">
    <name type="scientific">Sinorhizobium medicae</name>
    <dbReference type="NCBI Taxonomy" id="110321"/>
    <lineage>
        <taxon>Bacteria</taxon>
        <taxon>Pseudomonadati</taxon>
        <taxon>Pseudomonadota</taxon>
        <taxon>Alphaproteobacteria</taxon>
        <taxon>Hyphomicrobiales</taxon>
        <taxon>Rhizobiaceae</taxon>
        <taxon>Sinorhizobium/Ensifer group</taxon>
        <taxon>Sinorhizobium</taxon>
    </lineage>
</organism>
<sequence length="46" mass="5306">MAVNTALNFRTCIDPITVIFAHLMPWILAIHFPEWKAGGRAFFKFL</sequence>
<dbReference type="Proteomes" id="UP000507954">
    <property type="component" value="Unassembled WGS sequence"/>
</dbReference>
<evidence type="ECO:0000313" key="1">
    <source>
        <dbReference type="EMBL" id="VTZ59421.1"/>
    </source>
</evidence>
<accession>A0A508WUW8</accession>